<keyword evidence="2 7" id="KW-0812">Transmembrane</keyword>
<dbReference type="PROSITE" id="PS50221">
    <property type="entry name" value="GAIN_B"/>
    <property type="match status" value="1"/>
</dbReference>
<dbReference type="Ensembl" id="ENSACLT00000089778.1">
    <property type="protein sequence ID" value="ENSACLP00000060509.1"/>
    <property type="gene ID" value="ENSACLG00000015263.2"/>
</dbReference>
<keyword evidence="6" id="KW-1015">Disulfide bond</keyword>
<feature type="transmembrane region" description="Helical" evidence="7">
    <location>
        <begin position="585"/>
        <end position="611"/>
    </location>
</feature>
<dbReference type="PANTHER" id="PTHR12011:SF216">
    <property type="entry name" value="ADHESION G-PROTEIN COUPLED RECEPTOR D1"/>
    <property type="match status" value="1"/>
</dbReference>
<keyword evidence="4 7" id="KW-1133">Transmembrane helix</keyword>
<organism evidence="10 11">
    <name type="scientific">Astatotilapia calliptera</name>
    <name type="common">Eastern happy</name>
    <name type="synonym">Chromis callipterus</name>
    <dbReference type="NCBI Taxonomy" id="8154"/>
    <lineage>
        <taxon>Eukaryota</taxon>
        <taxon>Metazoa</taxon>
        <taxon>Chordata</taxon>
        <taxon>Craniata</taxon>
        <taxon>Vertebrata</taxon>
        <taxon>Euteleostomi</taxon>
        <taxon>Actinopterygii</taxon>
        <taxon>Neopterygii</taxon>
        <taxon>Teleostei</taxon>
        <taxon>Neoteleostei</taxon>
        <taxon>Acanthomorphata</taxon>
        <taxon>Ovalentaria</taxon>
        <taxon>Cichlomorphae</taxon>
        <taxon>Cichliformes</taxon>
        <taxon>Cichlidae</taxon>
        <taxon>African cichlids</taxon>
        <taxon>Pseudocrenilabrinae</taxon>
        <taxon>Haplochromini</taxon>
        <taxon>Astatotilapia</taxon>
    </lineage>
</organism>
<dbReference type="InterPro" id="IPR000203">
    <property type="entry name" value="GPS"/>
</dbReference>
<keyword evidence="5 7" id="KW-0472">Membrane</keyword>
<dbReference type="PROSITE" id="PS00650">
    <property type="entry name" value="G_PROTEIN_RECEP_F2_2"/>
    <property type="match status" value="1"/>
</dbReference>
<dbReference type="Pfam" id="PF01825">
    <property type="entry name" value="GPS"/>
    <property type="match status" value="1"/>
</dbReference>
<dbReference type="InterPro" id="IPR046338">
    <property type="entry name" value="GAIN_dom_sf"/>
</dbReference>
<dbReference type="PANTHER" id="PTHR12011">
    <property type="entry name" value="ADHESION G-PROTEIN COUPLED RECEPTOR"/>
    <property type="match status" value="1"/>
</dbReference>
<dbReference type="Gene3D" id="1.20.1070.10">
    <property type="entry name" value="Rhodopsin 7-helix transmembrane proteins"/>
    <property type="match status" value="1"/>
</dbReference>
<feature type="transmembrane region" description="Helical" evidence="7">
    <location>
        <begin position="659"/>
        <end position="682"/>
    </location>
</feature>
<dbReference type="GO" id="GO:0004930">
    <property type="term" value="F:G protein-coupled receptor activity"/>
    <property type="evidence" value="ECO:0007669"/>
    <property type="project" value="InterPro"/>
</dbReference>
<dbReference type="Proteomes" id="UP000265100">
    <property type="component" value="Chromosome 12"/>
</dbReference>
<dbReference type="Pfam" id="PF00002">
    <property type="entry name" value="7tm_2"/>
    <property type="match status" value="1"/>
</dbReference>
<dbReference type="FunFam" id="1.20.1070.10:FF:000073">
    <property type="entry name" value="Adhesion G-protein coupled receptor D1"/>
    <property type="match status" value="1"/>
</dbReference>
<dbReference type="GO" id="GO:0005886">
    <property type="term" value="C:plasma membrane"/>
    <property type="evidence" value="ECO:0007669"/>
    <property type="project" value="TreeGrafter"/>
</dbReference>
<evidence type="ECO:0000256" key="7">
    <source>
        <dbReference type="SAM" id="Phobius"/>
    </source>
</evidence>
<feature type="transmembrane region" description="Helical" evidence="7">
    <location>
        <begin position="632"/>
        <end position="653"/>
    </location>
</feature>
<dbReference type="GO" id="GO:0007189">
    <property type="term" value="P:adenylate cyclase-activating G protein-coupled receptor signaling pathway"/>
    <property type="evidence" value="ECO:0007669"/>
    <property type="project" value="TreeGrafter"/>
</dbReference>
<dbReference type="InterPro" id="IPR017983">
    <property type="entry name" value="GPCR_2_secretin-like_CS"/>
</dbReference>
<feature type="transmembrane region" description="Helical" evidence="7">
    <location>
        <begin position="546"/>
        <end position="565"/>
    </location>
</feature>
<name>A0AAX7TU52_ASTCA</name>
<sequence>MKGQLLKFFGLEVLDTASHYWPLDAVEGIHELWDHNGNRSAIRIHNHTVLPSSHNSSYVYNDSAYTNISAILDIVEGMVNKGIFLNGDNGGTFLHFGNYQNTCISDPNLCGPEGITFSFFWKNHESASRFAVASGGKVISNGFSVYTNPLGGYVEFYTRSNKHRWRANIDVPGPYWTHILFTWTKKDGLKVYINATLTAENKNGSISEETYGDPYPDLVIGTANNKGYSHYVTGAFDEFVIWERALSPENISLYYNATIGRTSNLQRVGICRGSNKSPPHCMSAISFRLFLLYVCLAFCFSFFFRLSKPILPFLSLRINEAADYKDHKIHVASCLISLKVEPLPALSVNLSGAPLIKIVLTHVLTKEQQDQVQNQSNKVFLYCAFLDYSSKEGVWSNKGCVRAHGNMTYSVCLCNHLTNFAILMQVVPLKISTGHKVALSTIGYVGCSISIFCLAITLVTFAVLSSVSTIRNQRYHIHANLSFAILVAEILLLISARFDPGTLPCKVMAVLLHFFFLSAFAWMLVEGLHLYSMVVKVFGSEDSKHFYYYGIGWGSPFLICVVSMTSALDSYGKVDNCWLSLQNGAIWAFVAPALFVIVVNIGILISVTRIISRISGENYKVHGDANAVKLTIKAVAVLLPILGISWIFGVLVVNTQSLPFLYIFAVFNSLQGFFVFLFHCLLNSEVRAAFKHKTKVWSLTSSSIRNINVKPFNSDIMNGHKEGVTPTKMNTWDKSTNSANRIDLSAV</sequence>
<reference evidence="10" key="4">
    <citation type="submission" date="2025-09" db="UniProtKB">
        <authorList>
            <consortium name="Ensembl"/>
        </authorList>
    </citation>
    <scope>IDENTIFICATION</scope>
</reference>
<dbReference type="AlphaFoldDB" id="A0AAX7TU52"/>
<proteinExistence type="predicted"/>
<reference evidence="10 11" key="1">
    <citation type="submission" date="2018-05" db="EMBL/GenBank/DDBJ databases">
        <authorList>
            <person name="Datahose"/>
        </authorList>
    </citation>
    <scope>NUCLEOTIDE SEQUENCE</scope>
</reference>
<evidence type="ECO:0000313" key="11">
    <source>
        <dbReference type="Proteomes" id="UP000265100"/>
    </source>
</evidence>
<feature type="transmembrane region" description="Helical" evidence="7">
    <location>
        <begin position="285"/>
        <end position="304"/>
    </location>
</feature>
<feature type="domain" description="GAIN-B" evidence="8">
    <location>
        <begin position="261"/>
        <end position="430"/>
    </location>
</feature>
<evidence type="ECO:0000313" key="10">
    <source>
        <dbReference type="Ensembl" id="ENSACLP00000060509.1"/>
    </source>
</evidence>
<evidence type="ECO:0000256" key="1">
    <source>
        <dbReference type="ARBA" id="ARBA00004141"/>
    </source>
</evidence>
<evidence type="ECO:0000256" key="3">
    <source>
        <dbReference type="ARBA" id="ARBA00022729"/>
    </source>
</evidence>
<dbReference type="GO" id="GO:0007166">
    <property type="term" value="P:cell surface receptor signaling pathway"/>
    <property type="evidence" value="ECO:0007669"/>
    <property type="project" value="InterPro"/>
</dbReference>
<feature type="transmembrane region" description="Helical" evidence="7">
    <location>
        <begin position="441"/>
        <end position="465"/>
    </location>
</feature>
<dbReference type="InterPro" id="IPR013320">
    <property type="entry name" value="ConA-like_dom_sf"/>
</dbReference>
<dbReference type="InterPro" id="IPR057244">
    <property type="entry name" value="GAIN_B"/>
</dbReference>
<gene>
    <name evidence="10" type="primary">ADGRD1</name>
</gene>
<dbReference type="SMART" id="SM00303">
    <property type="entry name" value="GPS"/>
    <property type="match status" value="1"/>
</dbReference>
<dbReference type="Gene3D" id="2.60.120.200">
    <property type="match status" value="1"/>
</dbReference>
<dbReference type="InterPro" id="IPR000832">
    <property type="entry name" value="GPCR_2_secretin-like"/>
</dbReference>
<evidence type="ECO:0000256" key="2">
    <source>
        <dbReference type="ARBA" id="ARBA00022692"/>
    </source>
</evidence>
<reference evidence="11" key="2">
    <citation type="submission" date="2023-03" db="EMBL/GenBank/DDBJ databases">
        <authorList>
            <consortium name="Wellcome Sanger Institute Data Sharing"/>
        </authorList>
    </citation>
    <scope>NUCLEOTIDE SEQUENCE [LARGE SCALE GENOMIC DNA]</scope>
</reference>
<dbReference type="Gene3D" id="2.60.220.50">
    <property type="match status" value="1"/>
</dbReference>
<dbReference type="SUPFAM" id="SSF49899">
    <property type="entry name" value="Concanavalin A-like lectins/glucanases"/>
    <property type="match status" value="1"/>
</dbReference>
<feature type="transmembrane region" description="Helical" evidence="7">
    <location>
        <begin position="507"/>
        <end position="525"/>
    </location>
</feature>
<dbReference type="GeneTree" id="ENSGT00940000159783"/>
<dbReference type="InterPro" id="IPR017981">
    <property type="entry name" value="GPCR_2-like_7TM"/>
</dbReference>
<evidence type="ECO:0000256" key="5">
    <source>
        <dbReference type="ARBA" id="ARBA00023136"/>
    </source>
</evidence>
<feature type="transmembrane region" description="Helical" evidence="7">
    <location>
        <begin position="477"/>
        <end position="495"/>
    </location>
</feature>
<evidence type="ECO:0000256" key="6">
    <source>
        <dbReference type="ARBA" id="ARBA00023157"/>
    </source>
</evidence>
<dbReference type="FunFam" id="2.60.120.200:FF:000314">
    <property type="entry name" value="Adhesion G-protein coupled receptor D1"/>
    <property type="match status" value="1"/>
</dbReference>
<protein>
    <recommendedName>
        <fullName evidence="12">Adhesion G protein-coupled receptor D1</fullName>
    </recommendedName>
</protein>
<reference evidence="10" key="3">
    <citation type="submission" date="2025-08" db="UniProtKB">
        <authorList>
            <consortium name="Ensembl"/>
        </authorList>
    </citation>
    <scope>IDENTIFICATION</scope>
</reference>
<keyword evidence="3" id="KW-0732">Signal</keyword>
<keyword evidence="11" id="KW-1185">Reference proteome</keyword>
<evidence type="ECO:0000259" key="8">
    <source>
        <dbReference type="PROSITE" id="PS50221"/>
    </source>
</evidence>
<accession>A0AAX7TU52</accession>
<evidence type="ECO:0000256" key="4">
    <source>
        <dbReference type="ARBA" id="ARBA00022989"/>
    </source>
</evidence>
<dbReference type="PRINTS" id="PR00249">
    <property type="entry name" value="GPCRSECRETIN"/>
</dbReference>
<evidence type="ECO:0000259" key="9">
    <source>
        <dbReference type="PROSITE" id="PS50261"/>
    </source>
</evidence>
<comment type="subcellular location">
    <subcellularLocation>
        <location evidence="1">Membrane</location>
        <topology evidence="1">Multi-pass membrane protein</topology>
    </subcellularLocation>
</comment>
<dbReference type="PROSITE" id="PS50261">
    <property type="entry name" value="G_PROTEIN_RECEP_F2_4"/>
    <property type="match status" value="1"/>
</dbReference>
<evidence type="ECO:0008006" key="12">
    <source>
        <dbReference type="Google" id="ProtNLM"/>
    </source>
</evidence>
<feature type="domain" description="G-protein coupled receptors family 2 profile 2" evidence="9">
    <location>
        <begin position="439"/>
        <end position="683"/>
    </location>
</feature>
<dbReference type="Pfam" id="PF13385">
    <property type="entry name" value="Laminin_G_3"/>
    <property type="match status" value="1"/>
</dbReference>
<feature type="transmembrane region" description="Helical" evidence="7">
    <location>
        <begin position="407"/>
        <end position="429"/>
    </location>
</feature>